<dbReference type="InterPro" id="IPR029058">
    <property type="entry name" value="AB_hydrolase_fold"/>
</dbReference>
<dbReference type="Proteomes" id="UP000247498">
    <property type="component" value="Unassembled WGS sequence"/>
</dbReference>
<sequence>MALRTPSPRAARLSGARAKQRRLQTTPRASVGAAIAGGLIAALPASILVDELVDRASDRVGRLANAATPQGQRLYVARPPPAAAPAEAGAPAVVLVHQIFGLRQREVELCDDLAARGYVAVAPDAFGGASTGWLPRALALAYPAALAAGADWGVPAVAQAVAWLKQQPGVDPARVCVAGFCFGGASALRYAAAHPGQAAAAGVFYGRPLEGGGAGAYAPLAGVPVYGVYGGRDGQFSAEVVDGFEAGLEAAGARPELRRYPAQGHAFVTDIHAARAAGSDARDAWEGFADFLSRVL</sequence>
<dbReference type="PANTHER" id="PTHR46623">
    <property type="entry name" value="CARBOXYMETHYLENEBUTENOLIDASE-RELATED"/>
    <property type="match status" value="1"/>
</dbReference>
<dbReference type="EMBL" id="BDRX01000105">
    <property type="protein sequence ID" value="GBF97678.1"/>
    <property type="molecule type" value="Genomic_DNA"/>
</dbReference>
<evidence type="ECO:0000313" key="4">
    <source>
        <dbReference type="Proteomes" id="UP000247498"/>
    </source>
</evidence>
<dbReference type="STRING" id="307507.A0A2V0PCV0"/>
<dbReference type="PANTHER" id="PTHR46623:SF7">
    <property type="entry name" value="CARBOXYMETHYLENEBUTENOLIDASE"/>
    <property type="match status" value="1"/>
</dbReference>
<comment type="caution">
    <text evidence="3">The sequence shown here is derived from an EMBL/GenBank/DDBJ whole genome shotgun (WGS) entry which is preliminary data.</text>
</comment>
<accession>A0A2V0PCV0</accession>
<feature type="region of interest" description="Disordered" evidence="1">
    <location>
        <begin position="1"/>
        <end position="24"/>
    </location>
</feature>
<dbReference type="GO" id="GO:0016787">
    <property type="term" value="F:hydrolase activity"/>
    <property type="evidence" value="ECO:0007669"/>
    <property type="project" value="InterPro"/>
</dbReference>
<gene>
    <name evidence="3" type="ORF">Rsub_09736</name>
</gene>
<dbReference type="Pfam" id="PF01738">
    <property type="entry name" value="DLH"/>
    <property type="match status" value="1"/>
</dbReference>
<dbReference type="OrthoDB" id="17560at2759"/>
<name>A0A2V0PCV0_9CHLO</name>
<keyword evidence="4" id="KW-1185">Reference proteome</keyword>
<feature type="domain" description="Dienelactone hydrolase" evidence="2">
    <location>
        <begin position="83"/>
        <end position="295"/>
    </location>
</feature>
<dbReference type="InterPro" id="IPR051049">
    <property type="entry name" value="Dienelactone_hydrolase-like"/>
</dbReference>
<evidence type="ECO:0000259" key="2">
    <source>
        <dbReference type="Pfam" id="PF01738"/>
    </source>
</evidence>
<evidence type="ECO:0000313" key="3">
    <source>
        <dbReference type="EMBL" id="GBF97678.1"/>
    </source>
</evidence>
<protein>
    <submittedName>
        <fullName evidence="3">Carboxymethylenebutenolidase</fullName>
    </submittedName>
</protein>
<dbReference type="AlphaFoldDB" id="A0A2V0PCV0"/>
<dbReference type="InParanoid" id="A0A2V0PCV0"/>
<organism evidence="3 4">
    <name type="scientific">Raphidocelis subcapitata</name>
    <dbReference type="NCBI Taxonomy" id="307507"/>
    <lineage>
        <taxon>Eukaryota</taxon>
        <taxon>Viridiplantae</taxon>
        <taxon>Chlorophyta</taxon>
        <taxon>core chlorophytes</taxon>
        <taxon>Chlorophyceae</taxon>
        <taxon>CS clade</taxon>
        <taxon>Sphaeropleales</taxon>
        <taxon>Selenastraceae</taxon>
        <taxon>Raphidocelis</taxon>
    </lineage>
</organism>
<evidence type="ECO:0000256" key="1">
    <source>
        <dbReference type="SAM" id="MobiDB-lite"/>
    </source>
</evidence>
<proteinExistence type="predicted"/>
<dbReference type="InterPro" id="IPR002925">
    <property type="entry name" value="Dienelactn_hydro"/>
</dbReference>
<dbReference type="SUPFAM" id="SSF53474">
    <property type="entry name" value="alpha/beta-Hydrolases"/>
    <property type="match status" value="1"/>
</dbReference>
<reference evidence="3 4" key="1">
    <citation type="journal article" date="2018" name="Sci. Rep.">
        <title>Raphidocelis subcapitata (=Pseudokirchneriella subcapitata) provides an insight into genome evolution and environmental adaptations in the Sphaeropleales.</title>
        <authorList>
            <person name="Suzuki S."/>
            <person name="Yamaguchi H."/>
            <person name="Nakajima N."/>
            <person name="Kawachi M."/>
        </authorList>
    </citation>
    <scope>NUCLEOTIDE SEQUENCE [LARGE SCALE GENOMIC DNA]</scope>
    <source>
        <strain evidence="3 4">NIES-35</strain>
    </source>
</reference>
<dbReference type="Gene3D" id="3.40.50.1820">
    <property type="entry name" value="alpha/beta hydrolase"/>
    <property type="match status" value="1"/>
</dbReference>